<organism evidence="3">
    <name type="scientific">hydrocarbon metagenome</name>
    <dbReference type="NCBI Taxonomy" id="938273"/>
    <lineage>
        <taxon>unclassified sequences</taxon>
        <taxon>metagenomes</taxon>
        <taxon>ecological metagenomes</taxon>
    </lineage>
</organism>
<proteinExistence type="predicted"/>
<feature type="compositionally biased region" description="Basic and acidic residues" evidence="1">
    <location>
        <begin position="107"/>
        <end position="119"/>
    </location>
</feature>
<dbReference type="EMBL" id="LNQE01001831">
    <property type="protein sequence ID" value="KUG05021.1"/>
    <property type="molecule type" value="Genomic_DNA"/>
</dbReference>
<protein>
    <submittedName>
        <fullName evidence="3">Stage iii sporulation protein ag</fullName>
    </submittedName>
</protein>
<gene>
    <name evidence="3" type="ORF">ASZ90_017510</name>
</gene>
<accession>A0A0W8E958</accession>
<evidence type="ECO:0000313" key="3">
    <source>
        <dbReference type="EMBL" id="KUG05021.1"/>
    </source>
</evidence>
<comment type="caution">
    <text evidence="3">The sequence shown here is derived from an EMBL/GenBank/DDBJ whole genome shotgun (WGS) entry which is preliminary data.</text>
</comment>
<reference evidence="3" key="1">
    <citation type="journal article" date="2015" name="Proc. Natl. Acad. Sci. U.S.A.">
        <title>Networks of energetic and metabolic interactions define dynamics in microbial communities.</title>
        <authorList>
            <person name="Embree M."/>
            <person name="Liu J.K."/>
            <person name="Al-Bassam M.M."/>
            <person name="Zengler K."/>
        </authorList>
    </citation>
    <scope>NUCLEOTIDE SEQUENCE</scope>
</reference>
<keyword evidence="2" id="KW-0472">Membrane</keyword>
<feature type="transmembrane region" description="Helical" evidence="2">
    <location>
        <begin position="26"/>
        <end position="44"/>
    </location>
</feature>
<keyword evidence="2" id="KW-0812">Transmembrane</keyword>
<name>A0A0W8E958_9ZZZZ</name>
<keyword evidence="2" id="KW-1133">Transmembrane helix</keyword>
<feature type="region of interest" description="Disordered" evidence="1">
    <location>
        <begin position="104"/>
        <end position="133"/>
    </location>
</feature>
<sequence length="193" mass="20684">MLEEWIREKVSGGNGASFLRSKKGQYLLIILVCLGLLALVWPVSNINSNLGTNNAEQEVVENYGGSSSKLNQEVESILAKIEGAGEVDVSITLASNGIKTYAANTRNESRESDESDRQGGIKNSVERSSTQDIAVSSGSPLLIEEKNPQILGVLVVADGARSAELREELTHATATLLNIPVHKVQVMPRKGGE</sequence>
<dbReference type="AlphaFoldDB" id="A0A0W8E958"/>
<evidence type="ECO:0000256" key="2">
    <source>
        <dbReference type="SAM" id="Phobius"/>
    </source>
</evidence>
<evidence type="ECO:0000256" key="1">
    <source>
        <dbReference type="SAM" id="MobiDB-lite"/>
    </source>
</evidence>